<dbReference type="Proteomes" id="UP000829829">
    <property type="component" value="Plasmid p1_LIP1512017"/>
</dbReference>
<keyword evidence="1" id="KW-0812">Transmembrane</keyword>
<dbReference type="RefSeq" id="WP_243816185.1">
    <property type="nucleotide sequence ID" value="NZ_CP091959.1"/>
</dbReference>
<feature type="transmembrane region" description="Helical" evidence="1">
    <location>
        <begin position="12"/>
        <end position="30"/>
    </location>
</feature>
<reference evidence="2" key="1">
    <citation type="submission" date="2022-02" db="EMBL/GenBank/DDBJ databases">
        <title>The genetically variable rfb locus in Leptospira is a mobile cassette and a molecular signature of serovar identity.</title>
        <authorList>
            <person name="Nieves C."/>
            <person name="Vincent A.T."/>
            <person name="Zarantonelli L."/>
            <person name="Picardeau M."/>
            <person name="Veyrier F.J."/>
            <person name="Buschiazzo A."/>
        </authorList>
    </citation>
    <scope>NUCLEOTIDE SEQUENCE</scope>
    <source>
        <strain evidence="2">IP1512017</strain>
        <plasmid evidence="2">p1_LIP1512017</plasmid>
    </source>
</reference>
<dbReference type="EMBL" id="CP091959">
    <property type="protein sequence ID" value="UOG58808.1"/>
    <property type="molecule type" value="Genomic_DNA"/>
</dbReference>
<evidence type="ECO:0000313" key="3">
    <source>
        <dbReference type="Proteomes" id="UP000829829"/>
    </source>
</evidence>
<proteinExistence type="predicted"/>
<sequence>MLDTTKRYKACLSIAVLFLGTVIFTFLFGFKLGLENEKFGFVLEWSFELEQILESSSLGTLEKSNDSFLENREFGFKDKNIRLTNVLLDSVFQKDKNRSLDLGTKINKKSKESEKSKTGKFHLETFLVEVSSVFTNQPEITEDSVLVSTPELNFTDNLGTVGAAWEVDAELATIQNIEIDHPQNNLNLDRVEEIGLQVESKLTINPKRSALDELSKLNFLKRNLIEKFNTVSFDFLNQKSNYIQNTETIKTKSSDESYIQEVGSYLSDNTHKKNAANVVVSPFKEHSIIVIDLSKNDSWNFDPKFSSLEKIKIQSKSIEKNQQDTFAPTFDFEFTDRVKSKTLMSQREKFGFLIRESGTELGMSDETLSGFSLWELGNDTFEIRILENIHIERWAWNQIQEKLEEFKNSRLQNNIPSLAKCVKEGLLFFPRRTQSNFKNQDVVSVHSGYTWKDSYFLILDHFLETPKINRKWMRYYSIHLNGPPFGILKKSHSYEKRLEGV</sequence>
<keyword evidence="1" id="KW-1133">Transmembrane helix</keyword>
<evidence type="ECO:0000256" key="1">
    <source>
        <dbReference type="SAM" id="Phobius"/>
    </source>
</evidence>
<name>A0AAE9GLH2_9LEPT</name>
<dbReference type="AlphaFoldDB" id="A0AAE9GLH2"/>
<gene>
    <name evidence="2" type="ORF">MAL03_20455</name>
</gene>
<protein>
    <submittedName>
        <fullName evidence="2">Uncharacterized protein</fullName>
    </submittedName>
</protein>
<keyword evidence="1" id="KW-0472">Membrane</keyword>
<accession>A0AAE9GLH2</accession>
<geneLocation type="plasmid" evidence="2 3">
    <name>p1_LIP1512017</name>
</geneLocation>
<organism evidence="2 3">
    <name type="scientific">Leptospira noguchii</name>
    <dbReference type="NCBI Taxonomy" id="28182"/>
    <lineage>
        <taxon>Bacteria</taxon>
        <taxon>Pseudomonadati</taxon>
        <taxon>Spirochaetota</taxon>
        <taxon>Spirochaetia</taxon>
        <taxon>Leptospirales</taxon>
        <taxon>Leptospiraceae</taxon>
        <taxon>Leptospira</taxon>
    </lineage>
</organism>
<keyword evidence="2" id="KW-0614">Plasmid</keyword>
<evidence type="ECO:0000313" key="2">
    <source>
        <dbReference type="EMBL" id="UOG58808.1"/>
    </source>
</evidence>